<proteinExistence type="predicted"/>
<accession>A0A7R6SRB3</accession>
<dbReference type="OrthoDB" id="1354489at2"/>
<evidence type="ECO:0000313" key="1">
    <source>
        <dbReference type="EMBL" id="BBB24615.1"/>
    </source>
</evidence>
<organism evidence="1 2">
    <name type="scientific">Amphritea japonica ATCC BAA-1530</name>
    <dbReference type="NCBI Taxonomy" id="1278309"/>
    <lineage>
        <taxon>Bacteria</taxon>
        <taxon>Pseudomonadati</taxon>
        <taxon>Pseudomonadota</taxon>
        <taxon>Gammaproteobacteria</taxon>
        <taxon>Oceanospirillales</taxon>
        <taxon>Oceanospirillaceae</taxon>
        <taxon>Amphritea</taxon>
    </lineage>
</organism>
<dbReference type="Proteomes" id="UP000595663">
    <property type="component" value="Chromosome"/>
</dbReference>
<gene>
    <name evidence="1" type="ORF">AMJAP_0013</name>
</gene>
<dbReference type="AlphaFoldDB" id="A0A7R6SRB3"/>
<name>A0A7R6SRB3_9GAMM</name>
<dbReference type="EMBL" id="AP014545">
    <property type="protein sequence ID" value="BBB24615.1"/>
    <property type="molecule type" value="Genomic_DNA"/>
</dbReference>
<evidence type="ECO:0000313" key="2">
    <source>
        <dbReference type="Proteomes" id="UP000595663"/>
    </source>
</evidence>
<reference evidence="1 2" key="1">
    <citation type="journal article" date="2008" name="Int. J. Syst. Evol. Microbiol.">
        <title>Amphritea japonica sp. nov. and Amphritea balenae sp. nov., isolated from the sediment adjacent to sperm whale carcasses off Kagoshima, Japan.</title>
        <authorList>
            <person name="Miyazaki M."/>
            <person name="Nogi Y."/>
            <person name="Fujiwara Y."/>
            <person name="Kawato M."/>
            <person name="Nagahama T."/>
            <person name="Kubokawa K."/>
            <person name="Horikoshi K."/>
        </authorList>
    </citation>
    <scope>NUCLEOTIDE SEQUENCE [LARGE SCALE GENOMIC DNA]</scope>
    <source>
        <strain evidence="1 2">ATCC BAA-1530</strain>
    </source>
</reference>
<keyword evidence="2" id="KW-1185">Reference proteome</keyword>
<dbReference type="RefSeq" id="WP_019621226.1">
    <property type="nucleotide sequence ID" value="NZ_AP014545.1"/>
</dbReference>
<sequence length="258" mass="30650">MKQFVLFQMWEPSRKSFIAVHEFYVTQANKRLLAQFKDIETEARKAAEHWLEDNNHRFDPDRHDPGSFYEQAHDIEIEFYQLLSGMHNTTRLSVVAGMYHEWDKQFRDWMITEVNHWHHGNHTEAKIWSVDFGKIAELFKSLGWNIQSKSYFRKLDACRLVINIYKHGKGKSLEELKKKYPEYLRNPYGTFGDDFFELDFLDHTHLSITDAHVEEFSSAITGFWEDVPKTILKSQDFIVPNWLESAILKDLNSRTISK</sequence>
<protein>
    <submittedName>
        <fullName evidence="1">Uncharacterized protein</fullName>
    </submittedName>
</protein>
<dbReference type="KEGG" id="ajp:AMJAP_0013"/>